<keyword evidence="12" id="KW-1185">Reference proteome</keyword>
<feature type="domain" description="C2H2-type" evidence="10">
    <location>
        <begin position="649"/>
        <end position="676"/>
    </location>
</feature>
<dbReference type="EnsemblMetazoa" id="AALB010551-RA">
    <property type="protein sequence ID" value="AALB010551-PA"/>
    <property type="gene ID" value="AALB010551"/>
</dbReference>
<feature type="domain" description="C2H2-type" evidence="10">
    <location>
        <begin position="416"/>
        <end position="439"/>
    </location>
</feature>
<dbReference type="FunFam" id="3.30.160.60:FF:000446">
    <property type="entry name" value="Zinc finger protein"/>
    <property type="match status" value="1"/>
</dbReference>
<dbReference type="Proteomes" id="UP000069272">
    <property type="component" value="Chromosome 3R"/>
</dbReference>
<dbReference type="FunFam" id="3.30.160.60:FF:000303">
    <property type="entry name" value="Zinc finger protein 41"/>
    <property type="match status" value="1"/>
</dbReference>
<reference evidence="11" key="2">
    <citation type="submission" date="2022-08" db="UniProtKB">
        <authorList>
            <consortium name="EnsemblMetazoa"/>
        </authorList>
    </citation>
    <scope>IDENTIFICATION</scope>
    <source>
        <strain evidence="11">STECLA/ALBI9_A</strain>
    </source>
</reference>
<keyword evidence="3" id="KW-0677">Repeat</keyword>
<keyword evidence="6" id="KW-0805">Transcription regulation</keyword>
<dbReference type="PROSITE" id="PS50157">
    <property type="entry name" value="ZINC_FINGER_C2H2_2"/>
    <property type="match status" value="16"/>
</dbReference>
<feature type="domain" description="C2H2-type" evidence="10">
    <location>
        <begin position="766"/>
        <end position="793"/>
    </location>
</feature>
<dbReference type="FunFam" id="3.30.160.60:FF:000322">
    <property type="entry name" value="GDNF-inducible zinc finger protein 1"/>
    <property type="match status" value="1"/>
</dbReference>
<keyword evidence="7" id="KW-0238">DNA-binding</keyword>
<evidence type="ECO:0000256" key="4">
    <source>
        <dbReference type="ARBA" id="ARBA00022771"/>
    </source>
</evidence>
<dbReference type="VEuPathDB" id="VectorBase:AALB20_030292"/>
<comment type="subcellular location">
    <subcellularLocation>
        <location evidence="1">Nucleus</location>
    </subcellularLocation>
</comment>
<feature type="domain" description="C2H2-type" evidence="10">
    <location>
        <begin position="736"/>
        <end position="764"/>
    </location>
</feature>
<evidence type="ECO:0000256" key="9">
    <source>
        <dbReference type="ARBA" id="ARBA00023242"/>
    </source>
</evidence>
<evidence type="ECO:0000256" key="5">
    <source>
        <dbReference type="ARBA" id="ARBA00022833"/>
    </source>
</evidence>
<keyword evidence="8" id="KW-0804">Transcription</keyword>
<dbReference type="VEuPathDB" id="VectorBase:AALB20_029131"/>
<evidence type="ECO:0000256" key="2">
    <source>
        <dbReference type="ARBA" id="ARBA00022723"/>
    </source>
</evidence>
<evidence type="ECO:0000256" key="1">
    <source>
        <dbReference type="ARBA" id="ARBA00004123"/>
    </source>
</evidence>
<dbReference type="SUPFAM" id="SSF57667">
    <property type="entry name" value="beta-beta-alpha zinc fingers"/>
    <property type="match status" value="9"/>
</dbReference>
<evidence type="ECO:0000313" key="12">
    <source>
        <dbReference type="Proteomes" id="UP000069272"/>
    </source>
</evidence>
<dbReference type="InterPro" id="IPR050752">
    <property type="entry name" value="C2H2-ZF_domain"/>
</dbReference>
<feature type="domain" description="C2H2-type" evidence="10">
    <location>
        <begin position="475"/>
        <end position="503"/>
    </location>
</feature>
<feature type="domain" description="C2H2-type" evidence="10">
    <location>
        <begin position="1255"/>
        <end position="1282"/>
    </location>
</feature>
<dbReference type="VEuPathDB" id="VectorBase:AALB20_029096"/>
<feature type="domain" description="C2H2-type" evidence="10">
    <location>
        <begin position="336"/>
        <end position="363"/>
    </location>
</feature>
<evidence type="ECO:0000256" key="8">
    <source>
        <dbReference type="ARBA" id="ARBA00023163"/>
    </source>
</evidence>
<feature type="domain" description="C2H2-type" evidence="10">
    <location>
        <begin position="1138"/>
        <end position="1165"/>
    </location>
</feature>
<keyword evidence="5" id="KW-0862">Zinc</keyword>
<evidence type="ECO:0000259" key="10">
    <source>
        <dbReference type="PROSITE" id="PS50157"/>
    </source>
</evidence>
<dbReference type="Pfam" id="PF00096">
    <property type="entry name" value="zf-C2H2"/>
    <property type="match status" value="4"/>
</dbReference>
<dbReference type="Gene3D" id="3.30.160.60">
    <property type="entry name" value="Classic Zinc Finger"/>
    <property type="match status" value="11"/>
</dbReference>
<dbReference type="Pfam" id="PF12874">
    <property type="entry name" value="zf-met"/>
    <property type="match status" value="1"/>
</dbReference>
<keyword evidence="4" id="KW-0863">Zinc-finger</keyword>
<name>A0A182FVG6_ANOAL</name>
<feature type="domain" description="C2H2-type" evidence="10">
    <location>
        <begin position="388"/>
        <end position="415"/>
    </location>
</feature>
<dbReference type="InterPro" id="IPR013087">
    <property type="entry name" value="Znf_C2H2_type"/>
</dbReference>
<feature type="domain" description="C2H2-type" evidence="10">
    <location>
        <begin position="708"/>
        <end position="735"/>
    </location>
</feature>
<dbReference type="GO" id="GO:0005634">
    <property type="term" value="C:nucleus"/>
    <property type="evidence" value="ECO:0007669"/>
    <property type="project" value="UniProtKB-SubCell"/>
</dbReference>
<dbReference type="GO" id="GO:0000978">
    <property type="term" value="F:RNA polymerase II cis-regulatory region sequence-specific DNA binding"/>
    <property type="evidence" value="ECO:0007669"/>
    <property type="project" value="TreeGrafter"/>
</dbReference>
<sequence>FPKVRELKGHYEIHFRNGEKFDNEILTDFGRFRFTIMDLLKMRRRKESAKLASIIDEVVHKSFTLHKMLSKMYPEAFTTNNTQHWPTRVCGNCKQAVLDAYMLYTVCMASFEEFKKQLRTKPKRNPHTVITELAVSRNTLSVSGNNEVNIKEAVIIIDDEEDVEHLLSSDQEGFKMENENIIGKEHHALKELAKSISQPRNVKRNEIVSEPVISSKTETVKIEKEIDCVAQPSIIPGQEEHLDKLEDSMEYLEDTEDSLHGTTYQETVDNDKRFVAAPEVTDITFETLEEYSDESEEDESFTAILSTELFCCEWCRDVFLDKASYGKHLENHCLEFMCTMCNEGFESANALNAHETTHESSTLCWICGIKLATAKLHRTHMLSHMQNEMCHLCPSRFNSKTALKTHLLTHKKENLFCCDECGANLASKRNLKYHQQAVHGEGLEKIHICNICDRGFSLSSILKAHMKTHTGLRPYSCVYCNRVYVNGGDLVEHVAKHHVGNDNIYQCHLCDADFPRIKELKSHYEVHFRNGEKFDNEILTEFGKIQFTTMDLLKMRHRKETAKLANILCCECCRDVFLDKASYEKHLKHHRLGRLICKMCNKGFKTATALNAHECKYESSTLCWICGNTTDTPKKHKRHMQSHMPEGTWACQLCPLRFNSKTVLKGHIRTHKKDRGYCCDVCGANLSSKRNLKYHQRSVHGGGVEKVFSCTICDRRFSLPYALKTHMKTHTGLRPYSCVYCNRVYGCGGDLVEHVAKHHIGNDNIYQCHQCDEAFPRIKQLRDHYEVHFRNGEQFYNEILTEFGKFRFTTMDLLNMRHRKETKEKMIEKSNRNVCMATFEVLKVEVPNKSDESASLKAEINFPHQRFIVADSDVYTAEDIKIKSEEDDKSSLTSGEEELIRSTEERINVDEDVHSGASILCRSQQGNEEEGEGIIPYQIVKQSEIHNGATTYCNPEIVELSIEMDCVPPNNIASIIEEHVEDFEESMEYLDDIEDSLHTTPHEENEDNQSENPIVESTVAVEGVSDTVLDLEYLQDRSDESEHEEAFARIFATKLLSCESCQEVFLDKESHEKHIEKHSRGIHIFCKICREGFSSATALNSHKCKGDSSTLCWICGLLLDTREKHKRHMQDHVREGTWACQLCPARFSSESALKGHLRTHKKDKGHYCDVCGARLYSKRNLSYHQQAVHGGGVEKVYSCTLCDRRFSLPYMLKTHMNTHTGLRPYSCVYCNRVYGCGGDLVEHVAKHHVGNDNIYQCHLCDADFPKIKELKGHYEVHCRNGEQFFNEILTDFGKFRFTTMDLLKMRYQKEIAQLGNNTALNREGSGPKKTK</sequence>
<dbReference type="Pfam" id="PF13912">
    <property type="entry name" value="zf-C2H2_6"/>
    <property type="match status" value="3"/>
</dbReference>
<dbReference type="VEuPathDB" id="VectorBase:AALB010551"/>
<dbReference type="GO" id="GO:0008270">
    <property type="term" value="F:zinc ion binding"/>
    <property type="evidence" value="ECO:0007669"/>
    <property type="project" value="UniProtKB-KW"/>
</dbReference>
<protein>
    <recommendedName>
        <fullName evidence="10">C2H2-type domain-containing protein</fullName>
    </recommendedName>
</protein>
<feature type="domain" description="C2H2-type" evidence="10">
    <location>
        <begin position="677"/>
        <end position="705"/>
    </location>
</feature>
<feature type="domain" description="C2H2-type" evidence="10">
    <location>
        <begin position="1166"/>
        <end position="1194"/>
    </location>
</feature>
<dbReference type="SMART" id="SM00355">
    <property type="entry name" value="ZnF_C2H2"/>
    <property type="match status" value="24"/>
</dbReference>
<evidence type="ECO:0000256" key="3">
    <source>
        <dbReference type="ARBA" id="ARBA00022737"/>
    </source>
</evidence>
<dbReference type="GO" id="GO:0000981">
    <property type="term" value="F:DNA-binding transcription factor activity, RNA polymerase II-specific"/>
    <property type="evidence" value="ECO:0007669"/>
    <property type="project" value="TreeGrafter"/>
</dbReference>
<dbReference type="STRING" id="7167.A0A182FVG6"/>
<feature type="domain" description="C2H2-type" evidence="10">
    <location>
        <begin position="1197"/>
        <end position="1224"/>
    </location>
</feature>
<dbReference type="PROSITE" id="PS00028">
    <property type="entry name" value="ZINC_FINGER_C2H2_1"/>
    <property type="match status" value="17"/>
</dbReference>
<feature type="domain" description="C2H2-type" evidence="10">
    <location>
        <begin position="447"/>
        <end position="474"/>
    </location>
</feature>
<keyword evidence="9" id="KW-0539">Nucleus</keyword>
<feature type="domain" description="C2H2-type" evidence="10">
    <location>
        <begin position="1225"/>
        <end position="1253"/>
    </location>
</feature>
<feature type="domain" description="C2H2-type" evidence="10">
    <location>
        <begin position="505"/>
        <end position="532"/>
    </location>
</feature>
<proteinExistence type="predicted"/>
<dbReference type="PANTHER" id="PTHR24384">
    <property type="entry name" value="FINGER PUTATIVE TRANSCRIPTION FACTOR FAMILY-RELATED"/>
    <property type="match status" value="1"/>
</dbReference>
<accession>A0A182FVG6</accession>
<evidence type="ECO:0000256" key="6">
    <source>
        <dbReference type="ARBA" id="ARBA00023015"/>
    </source>
</evidence>
<organism evidence="11 12">
    <name type="scientific">Anopheles albimanus</name>
    <name type="common">New world malaria mosquito</name>
    <dbReference type="NCBI Taxonomy" id="7167"/>
    <lineage>
        <taxon>Eukaryota</taxon>
        <taxon>Metazoa</taxon>
        <taxon>Ecdysozoa</taxon>
        <taxon>Arthropoda</taxon>
        <taxon>Hexapoda</taxon>
        <taxon>Insecta</taxon>
        <taxon>Pterygota</taxon>
        <taxon>Neoptera</taxon>
        <taxon>Endopterygota</taxon>
        <taxon>Diptera</taxon>
        <taxon>Nematocera</taxon>
        <taxon>Culicoidea</taxon>
        <taxon>Culicidae</taxon>
        <taxon>Anophelinae</taxon>
        <taxon>Anopheles</taxon>
    </lineage>
</organism>
<evidence type="ECO:0000313" key="11">
    <source>
        <dbReference type="EnsemblMetazoa" id="AALB010551-PA"/>
    </source>
</evidence>
<keyword evidence="2" id="KW-0479">Metal-binding</keyword>
<evidence type="ECO:0000256" key="7">
    <source>
        <dbReference type="ARBA" id="ARBA00023125"/>
    </source>
</evidence>
<dbReference type="InterPro" id="IPR036236">
    <property type="entry name" value="Znf_C2H2_sf"/>
</dbReference>
<reference evidence="11 12" key="1">
    <citation type="journal article" date="2017" name="G3 (Bethesda)">
        <title>The Physical Genome Mapping of Anopheles albimanus Corrected Scaffold Misassemblies and Identified Interarm Rearrangements in Genus Anopheles.</title>
        <authorList>
            <person name="Artemov G.N."/>
            <person name="Peery A.N."/>
            <person name="Jiang X."/>
            <person name="Tu Z."/>
            <person name="Stegniy V.N."/>
            <person name="Sharakhova M.V."/>
            <person name="Sharakhov I.V."/>
        </authorList>
    </citation>
    <scope>NUCLEOTIDE SEQUENCE [LARGE SCALE GENOMIC DNA]</scope>
    <source>
        <strain evidence="11 12">ALBI9_A</strain>
    </source>
</reference>
<dbReference type="PANTHER" id="PTHR24384:SF189">
    <property type="entry name" value="C2H2-TYPE DOMAIN-CONTAINING PROTEIN-RELATED"/>
    <property type="match status" value="1"/>
</dbReference>